<organism evidence="2 3">
    <name type="scientific">Cichlidogyrus casuarinus</name>
    <dbReference type="NCBI Taxonomy" id="1844966"/>
    <lineage>
        <taxon>Eukaryota</taxon>
        <taxon>Metazoa</taxon>
        <taxon>Spiralia</taxon>
        <taxon>Lophotrochozoa</taxon>
        <taxon>Platyhelminthes</taxon>
        <taxon>Monogenea</taxon>
        <taxon>Monopisthocotylea</taxon>
        <taxon>Dactylogyridea</taxon>
        <taxon>Ancyrocephalidae</taxon>
        <taxon>Cichlidogyrus</taxon>
    </lineage>
</organism>
<protein>
    <submittedName>
        <fullName evidence="2">Uncharacterized protein</fullName>
    </submittedName>
</protein>
<proteinExistence type="predicted"/>
<evidence type="ECO:0000313" key="3">
    <source>
        <dbReference type="Proteomes" id="UP001626550"/>
    </source>
</evidence>
<keyword evidence="3" id="KW-1185">Reference proteome</keyword>
<dbReference type="EMBL" id="JBJKFK010005368">
    <property type="protein sequence ID" value="KAL3308361.1"/>
    <property type="molecule type" value="Genomic_DNA"/>
</dbReference>
<gene>
    <name evidence="2" type="ORF">Ciccas_013108</name>
</gene>
<name>A0ABD2PRJ5_9PLAT</name>
<feature type="region of interest" description="Disordered" evidence="1">
    <location>
        <begin position="205"/>
        <end position="235"/>
    </location>
</feature>
<reference evidence="2 3" key="1">
    <citation type="submission" date="2024-11" db="EMBL/GenBank/DDBJ databases">
        <title>Adaptive evolution of stress response genes in parasites aligns with host niche diversity.</title>
        <authorList>
            <person name="Hahn C."/>
            <person name="Resl P."/>
        </authorList>
    </citation>
    <scope>NUCLEOTIDE SEQUENCE [LARGE SCALE GENOMIC DNA]</scope>
    <source>
        <strain evidence="2">EGGRZ-B1_66</strain>
        <tissue evidence="2">Body</tissue>
    </source>
</reference>
<feature type="region of interest" description="Disordered" evidence="1">
    <location>
        <begin position="62"/>
        <end position="107"/>
    </location>
</feature>
<feature type="compositionally biased region" description="Low complexity" evidence="1">
    <location>
        <begin position="62"/>
        <end position="75"/>
    </location>
</feature>
<feature type="compositionally biased region" description="Acidic residues" evidence="1">
    <location>
        <begin position="224"/>
        <end position="235"/>
    </location>
</feature>
<accession>A0ABD2PRJ5</accession>
<evidence type="ECO:0000313" key="2">
    <source>
        <dbReference type="EMBL" id="KAL3308361.1"/>
    </source>
</evidence>
<dbReference type="Proteomes" id="UP001626550">
    <property type="component" value="Unassembled WGS sequence"/>
</dbReference>
<evidence type="ECO:0000256" key="1">
    <source>
        <dbReference type="SAM" id="MobiDB-lite"/>
    </source>
</evidence>
<comment type="caution">
    <text evidence="2">The sequence shown here is derived from an EMBL/GenBank/DDBJ whole genome shotgun (WGS) entry which is preliminary data.</text>
</comment>
<sequence length="235" mass="25899">MIEALQEPDDPELVEIGLNCSTLTDKSAQEILLMTNKNSVAVQTPIEFLLLGQMQLTGTSSSSISSAPSSAFSPFLRHNQSTRQIPRRNNRTDTKEQSRPLSVPLDDSEGAIVRETVSIIRNTGNDLTKEFSSSFNVVNTASDWFFNKMSRAFSSALGLNYMAPVARQRPRSQAFPETSVRRSRLGHSSTYSCVEGVLMRKSSQAESGLALGPESPVLAHNTSDEEEEDDNCFFK</sequence>
<dbReference type="AlphaFoldDB" id="A0ABD2PRJ5"/>